<evidence type="ECO:0000256" key="4">
    <source>
        <dbReference type="ARBA" id="ARBA00023172"/>
    </source>
</evidence>
<evidence type="ECO:0000313" key="8">
    <source>
        <dbReference type="EMBL" id="QDT23525.1"/>
    </source>
</evidence>
<dbReference type="Gene3D" id="1.10.443.10">
    <property type="entry name" value="Intergrase catalytic core"/>
    <property type="match status" value="1"/>
</dbReference>
<evidence type="ECO:0000256" key="2">
    <source>
        <dbReference type="ARBA" id="ARBA00022908"/>
    </source>
</evidence>
<dbReference type="InterPro" id="IPR002104">
    <property type="entry name" value="Integrase_catalytic"/>
</dbReference>
<sequence>MKQSSKQNRKTSFRIGKVRGDLRGKIWYLTYQENGKRLRPRIGPDKDHARQMAAQINSQLESHTHSVFNFEPVQIDELQTRWLNHHEQVLRSSLQTIRRYRAATTHLINFVREKGVASKTSQFQARHAEEFVHYLRTIDVAPNGHENSQKRPLLDKGIKYILQCCRSMFGYAIKRRHLSPYAENPFSCLDLDRIPIENAKAVSIFSPDQEKAFLEACDDWQFPIFLTLMLTGLRPGELTHLLLPDDLDLKTGMLFIRNKPHLGWQVKTRNERDIPLIDELRDVLKITVGDRVTGPVFMQRRYTSAIVRPELNDHTENQLEATLQQRVVQEVTTSSKAINRNQWMKISRTIWRDSGALKTDRIRSEFIKLTKLLELPHFTAPKSLRHLFATSLQDGNVDPLIRSELMGHSTSATNGASHGLGMTATYTHSRPYTKRIQLSQAMSIRPAISMARGWLMNHYEVLKSER</sequence>
<keyword evidence="4" id="KW-0233">DNA recombination</keyword>
<dbReference type="EMBL" id="CP036266">
    <property type="protein sequence ID" value="QDT23525.1"/>
    <property type="molecule type" value="Genomic_DNA"/>
</dbReference>
<dbReference type="OrthoDB" id="211066at2"/>
<feature type="domain" description="Tyr recombinase" evidence="6">
    <location>
        <begin position="200"/>
        <end position="439"/>
    </location>
</feature>
<feature type="domain" description="Core-binding (CB)" evidence="7">
    <location>
        <begin position="73"/>
        <end position="173"/>
    </location>
</feature>
<evidence type="ECO:0000259" key="7">
    <source>
        <dbReference type="PROSITE" id="PS51900"/>
    </source>
</evidence>
<dbReference type="InterPro" id="IPR025269">
    <property type="entry name" value="SAM-like_dom"/>
</dbReference>
<dbReference type="InterPro" id="IPR010998">
    <property type="entry name" value="Integrase_recombinase_N"/>
</dbReference>
<dbReference type="InterPro" id="IPR013762">
    <property type="entry name" value="Integrase-like_cat_sf"/>
</dbReference>
<evidence type="ECO:0000259" key="6">
    <source>
        <dbReference type="PROSITE" id="PS51898"/>
    </source>
</evidence>
<dbReference type="InterPro" id="IPR044068">
    <property type="entry name" value="CB"/>
</dbReference>
<organism evidence="8 9">
    <name type="scientific">Gimesia chilikensis</name>
    <dbReference type="NCBI Taxonomy" id="2605989"/>
    <lineage>
        <taxon>Bacteria</taxon>
        <taxon>Pseudomonadati</taxon>
        <taxon>Planctomycetota</taxon>
        <taxon>Planctomycetia</taxon>
        <taxon>Planctomycetales</taxon>
        <taxon>Planctomycetaceae</taxon>
        <taxon>Gimesia</taxon>
    </lineage>
</organism>
<dbReference type="AlphaFoldDB" id="A0A517PVX9"/>
<dbReference type="SUPFAM" id="SSF56349">
    <property type="entry name" value="DNA breaking-rejoining enzymes"/>
    <property type="match status" value="1"/>
</dbReference>
<dbReference type="Pfam" id="PF13102">
    <property type="entry name" value="Phage_int_SAM_5"/>
    <property type="match status" value="1"/>
</dbReference>
<evidence type="ECO:0000313" key="9">
    <source>
        <dbReference type="Proteomes" id="UP000320421"/>
    </source>
</evidence>
<accession>A0A517PVX9</accession>
<reference evidence="8 9" key="1">
    <citation type="submission" date="2019-02" db="EMBL/GenBank/DDBJ databases">
        <title>Deep-cultivation of Planctomycetes and their phenomic and genomic characterization uncovers novel biology.</title>
        <authorList>
            <person name="Wiegand S."/>
            <person name="Jogler M."/>
            <person name="Boedeker C."/>
            <person name="Pinto D."/>
            <person name="Vollmers J."/>
            <person name="Rivas-Marin E."/>
            <person name="Kohn T."/>
            <person name="Peeters S.H."/>
            <person name="Heuer A."/>
            <person name="Rast P."/>
            <person name="Oberbeckmann S."/>
            <person name="Bunk B."/>
            <person name="Jeske O."/>
            <person name="Meyerdierks A."/>
            <person name="Storesund J.E."/>
            <person name="Kallscheuer N."/>
            <person name="Luecker S."/>
            <person name="Lage O.M."/>
            <person name="Pohl T."/>
            <person name="Merkel B.J."/>
            <person name="Hornburger P."/>
            <person name="Mueller R.-W."/>
            <person name="Bruemmer F."/>
            <person name="Labrenz M."/>
            <person name="Spormann A.M."/>
            <person name="Op den Camp H."/>
            <person name="Overmann J."/>
            <person name="Amann R."/>
            <person name="Jetten M.S.M."/>
            <person name="Mascher T."/>
            <person name="Medema M.H."/>
            <person name="Devos D.P."/>
            <person name="Kaster A.-K."/>
            <person name="Ovreas L."/>
            <person name="Rohde M."/>
            <person name="Galperin M.Y."/>
            <person name="Jogler C."/>
        </authorList>
    </citation>
    <scope>NUCLEOTIDE SEQUENCE [LARGE SCALE GENOMIC DNA]</scope>
    <source>
        <strain evidence="8 9">HG66A1</strain>
    </source>
</reference>
<dbReference type="PANTHER" id="PTHR30349">
    <property type="entry name" value="PHAGE INTEGRASE-RELATED"/>
    <property type="match status" value="1"/>
</dbReference>
<keyword evidence="2" id="KW-0229">DNA integration</keyword>
<dbReference type="Pfam" id="PF00589">
    <property type="entry name" value="Phage_integrase"/>
    <property type="match status" value="1"/>
</dbReference>
<evidence type="ECO:0000256" key="1">
    <source>
        <dbReference type="ARBA" id="ARBA00008857"/>
    </source>
</evidence>
<gene>
    <name evidence="8" type="ORF">HG66A1_53460</name>
</gene>
<dbReference type="RefSeq" id="WP_145191065.1">
    <property type="nucleotide sequence ID" value="NZ_CP036266.1"/>
</dbReference>
<dbReference type="GO" id="GO:0015074">
    <property type="term" value="P:DNA integration"/>
    <property type="evidence" value="ECO:0007669"/>
    <property type="project" value="UniProtKB-KW"/>
</dbReference>
<keyword evidence="3 5" id="KW-0238">DNA-binding</keyword>
<dbReference type="GO" id="GO:0006310">
    <property type="term" value="P:DNA recombination"/>
    <property type="evidence" value="ECO:0007669"/>
    <property type="project" value="UniProtKB-KW"/>
</dbReference>
<dbReference type="Gene3D" id="1.10.150.130">
    <property type="match status" value="1"/>
</dbReference>
<dbReference type="GO" id="GO:0003677">
    <property type="term" value="F:DNA binding"/>
    <property type="evidence" value="ECO:0007669"/>
    <property type="project" value="UniProtKB-UniRule"/>
</dbReference>
<protein>
    <submittedName>
        <fullName evidence="8">Site-specific tyrosine recombinase XerC</fullName>
    </submittedName>
</protein>
<dbReference type="PROSITE" id="PS51900">
    <property type="entry name" value="CB"/>
    <property type="match status" value="1"/>
</dbReference>
<keyword evidence="9" id="KW-1185">Reference proteome</keyword>
<dbReference type="PANTHER" id="PTHR30349:SF41">
    <property type="entry name" value="INTEGRASE_RECOMBINASE PROTEIN MJ0367-RELATED"/>
    <property type="match status" value="1"/>
</dbReference>
<evidence type="ECO:0000256" key="5">
    <source>
        <dbReference type="PROSITE-ProRule" id="PRU01248"/>
    </source>
</evidence>
<proteinExistence type="inferred from homology"/>
<name>A0A517PVX9_9PLAN</name>
<comment type="similarity">
    <text evidence="1">Belongs to the 'phage' integrase family.</text>
</comment>
<dbReference type="InterPro" id="IPR011010">
    <property type="entry name" value="DNA_brk_join_enz"/>
</dbReference>
<dbReference type="PROSITE" id="PS51898">
    <property type="entry name" value="TYR_RECOMBINASE"/>
    <property type="match status" value="1"/>
</dbReference>
<evidence type="ECO:0000256" key="3">
    <source>
        <dbReference type="ARBA" id="ARBA00023125"/>
    </source>
</evidence>
<dbReference type="Proteomes" id="UP000320421">
    <property type="component" value="Chromosome"/>
</dbReference>
<dbReference type="InterPro" id="IPR050090">
    <property type="entry name" value="Tyrosine_recombinase_XerCD"/>
</dbReference>